<dbReference type="InterPro" id="IPR011856">
    <property type="entry name" value="tRNA_endonuc-like_dom_sf"/>
</dbReference>
<evidence type="ECO:0000313" key="2">
    <source>
        <dbReference type="EMBL" id="SIQ46963.1"/>
    </source>
</evidence>
<dbReference type="GO" id="GO:0003677">
    <property type="term" value="F:DNA binding"/>
    <property type="evidence" value="ECO:0007669"/>
    <property type="project" value="InterPro"/>
</dbReference>
<sequence length="115" mass="11879">MSGPGVARRRAGNCGMLLAGRGWSVQATRTTGDYGADIVAERDGVRLVVQCKRWSNAAGVTAVQEAHAAIAFYGAHRAAVMATSGFTRAAEALAGTTGTALIVPGRHDLDRVLGQ</sequence>
<dbReference type="Proteomes" id="UP000186308">
    <property type="component" value="Unassembled WGS sequence"/>
</dbReference>
<dbReference type="Pfam" id="PF04471">
    <property type="entry name" value="Mrr_cat"/>
    <property type="match status" value="1"/>
</dbReference>
<protein>
    <submittedName>
        <fullName evidence="2">Restriction system protein</fullName>
    </submittedName>
</protein>
<name>A0A8G2FLA2_ACIRU</name>
<dbReference type="PANTHER" id="PTHR30015:SF6">
    <property type="entry name" value="SLL1429 PROTEIN"/>
    <property type="match status" value="1"/>
</dbReference>
<feature type="domain" description="Restriction endonuclease type IV Mrr" evidence="1">
    <location>
        <begin position="14"/>
        <end position="96"/>
    </location>
</feature>
<dbReference type="GO" id="GO:0015666">
    <property type="term" value="F:restriction endodeoxyribonuclease activity"/>
    <property type="evidence" value="ECO:0007669"/>
    <property type="project" value="TreeGrafter"/>
</dbReference>
<proteinExistence type="predicted"/>
<reference evidence="2 3" key="1">
    <citation type="submission" date="2017-01" db="EMBL/GenBank/DDBJ databases">
        <authorList>
            <person name="Varghese N."/>
            <person name="Submissions S."/>
        </authorList>
    </citation>
    <scope>NUCLEOTIDE SEQUENCE [LARGE SCALE GENOMIC DNA]</scope>
    <source>
        <strain evidence="2 3">ATCC 35905</strain>
    </source>
</reference>
<dbReference type="PANTHER" id="PTHR30015">
    <property type="entry name" value="MRR RESTRICTION SYSTEM PROTEIN"/>
    <property type="match status" value="1"/>
</dbReference>
<accession>A0A8G2FLA2</accession>
<dbReference type="OrthoDB" id="9797274at2"/>
<dbReference type="GO" id="GO:0009307">
    <property type="term" value="P:DNA restriction-modification system"/>
    <property type="evidence" value="ECO:0007669"/>
    <property type="project" value="InterPro"/>
</dbReference>
<dbReference type="EMBL" id="FTNE01000005">
    <property type="protein sequence ID" value="SIQ46963.1"/>
    <property type="molecule type" value="Genomic_DNA"/>
</dbReference>
<gene>
    <name evidence="2" type="ORF">SAMN05421828_10541</name>
</gene>
<dbReference type="InterPro" id="IPR007560">
    <property type="entry name" value="Restrct_endonuc_IV_Mrr"/>
</dbReference>
<comment type="caution">
    <text evidence="2">The sequence shown here is derived from an EMBL/GenBank/DDBJ whole genome shotgun (WGS) entry which is preliminary data.</text>
</comment>
<evidence type="ECO:0000259" key="1">
    <source>
        <dbReference type="Pfam" id="PF04471"/>
    </source>
</evidence>
<keyword evidence="3" id="KW-1185">Reference proteome</keyword>
<dbReference type="SUPFAM" id="SSF52980">
    <property type="entry name" value="Restriction endonuclease-like"/>
    <property type="match status" value="1"/>
</dbReference>
<evidence type="ECO:0000313" key="3">
    <source>
        <dbReference type="Proteomes" id="UP000186308"/>
    </source>
</evidence>
<dbReference type="AlphaFoldDB" id="A0A8G2FLA2"/>
<dbReference type="Gene3D" id="3.40.1350.10">
    <property type="match status" value="1"/>
</dbReference>
<dbReference type="InterPro" id="IPR052906">
    <property type="entry name" value="Type_IV_Methyl-Rstrct_Enzyme"/>
</dbReference>
<dbReference type="InterPro" id="IPR011335">
    <property type="entry name" value="Restrct_endonuc-II-like"/>
</dbReference>
<organism evidence="2 3">
    <name type="scientific">Acidiphilium rubrum</name>
    <dbReference type="NCBI Taxonomy" id="526"/>
    <lineage>
        <taxon>Bacteria</taxon>
        <taxon>Pseudomonadati</taxon>
        <taxon>Pseudomonadota</taxon>
        <taxon>Alphaproteobacteria</taxon>
        <taxon>Acetobacterales</taxon>
        <taxon>Acidocellaceae</taxon>
        <taxon>Acidiphilium</taxon>
    </lineage>
</organism>